<dbReference type="Proteomes" id="UP000799302">
    <property type="component" value="Unassembled WGS sequence"/>
</dbReference>
<dbReference type="GO" id="GO:0097621">
    <property type="term" value="F:monoamine oxidase activity"/>
    <property type="evidence" value="ECO:0007669"/>
    <property type="project" value="UniProtKB-EC"/>
</dbReference>
<evidence type="ECO:0000256" key="1">
    <source>
        <dbReference type="ARBA" id="ARBA00001974"/>
    </source>
</evidence>
<evidence type="ECO:0000313" key="11">
    <source>
        <dbReference type="Proteomes" id="UP000799302"/>
    </source>
</evidence>
<dbReference type="InterPro" id="IPR002937">
    <property type="entry name" value="Amino_oxidase"/>
</dbReference>
<comment type="cofactor">
    <cofactor evidence="1 6">
        <name>FAD</name>
        <dbReference type="ChEBI" id="CHEBI:57692"/>
    </cofactor>
</comment>
<comment type="catalytic activity">
    <reaction evidence="4">
        <text>a secondary aliphatic amine + O2 + H2O = a primary amine + an aldehyde + H2O2</text>
        <dbReference type="Rhea" id="RHEA:26414"/>
        <dbReference type="ChEBI" id="CHEBI:15377"/>
        <dbReference type="ChEBI" id="CHEBI:15379"/>
        <dbReference type="ChEBI" id="CHEBI:16240"/>
        <dbReference type="ChEBI" id="CHEBI:17478"/>
        <dbReference type="ChEBI" id="CHEBI:58855"/>
        <dbReference type="ChEBI" id="CHEBI:65296"/>
        <dbReference type="EC" id="1.4.3.4"/>
    </reaction>
</comment>
<feature type="binding site" evidence="5">
    <location>
        <begin position="185"/>
        <end position="186"/>
    </location>
    <ligand>
        <name>FAD</name>
        <dbReference type="ChEBI" id="CHEBI:57692"/>
    </ligand>
</feature>
<feature type="region of interest" description="Disordered" evidence="7">
    <location>
        <begin position="623"/>
        <end position="704"/>
    </location>
</feature>
<evidence type="ECO:0000256" key="3">
    <source>
        <dbReference type="ARBA" id="ARBA00023002"/>
    </source>
</evidence>
<dbReference type="OrthoDB" id="5046242at2759"/>
<feature type="domain" description="Amine oxidase" evidence="9">
    <location>
        <begin position="165"/>
        <end position="615"/>
    </location>
</feature>
<evidence type="ECO:0000256" key="7">
    <source>
        <dbReference type="SAM" id="MobiDB-lite"/>
    </source>
</evidence>
<keyword evidence="8" id="KW-0732">Signal</keyword>
<feature type="compositionally biased region" description="Low complexity" evidence="7">
    <location>
        <begin position="105"/>
        <end position="116"/>
    </location>
</feature>
<feature type="compositionally biased region" description="Acidic residues" evidence="7">
    <location>
        <begin position="629"/>
        <end position="645"/>
    </location>
</feature>
<dbReference type="SUPFAM" id="SSF54373">
    <property type="entry name" value="FAD-linked reductases, C-terminal domain"/>
    <property type="match status" value="1"/>
</dbReference>
<keyword evidence="6" id="KW-0274">FAD</keyword>
<evidence type="ECO:0000256" key="8">
    <source>
        <dbReference type="SAM" id="SignalP"/>
    </source>
</evidence>
<dbReference type="EMBL" id="MU004232">
    <property type="protein sequence ID" value="KAF2671665.1"/>
    <property type="molecule type" value="Genomic_DNA"/>
</dbReference>
<feature type="binding site" evidence="5">
    <location>
        <position position="166"/>
    </location>
    <ligand>
        <name>FAD</name>
        <dbReference type="ChEBI" id="CHEBI:57692"/>
    </ligand>
</feature>
<evidence type="ECO:0000256" key="4">
    <source>
        <dbReference type="ARBA" id="ARBA00048448"/>
    </source>
</evidence>
<evidence type="ECO:0000256" key="2">
    <source>
        <dbReference type="ARBA" id="ARBA00005995"/>
    </source>
</evidence>
<dbReference type="AlphaFoldDB" id="A0A6A6UHB0"/>
<feature type="compositionally biased region" description="Basic residues" evidence="7">
    <location>
        <begin position="684"/>
        <end position="704"/>
    </location>
</feature>
<proteinExistence type="inferred from homology"/>
<dbReference type="PANTHER" id="PTHR43563:SF14">
    <property type="entry name" value="AMINE OXIDASE"/>
    <property type="match status" value="1"/>
</dbReference>
<keyword evidence="3 6" id="KW-0560">Oxidoreductase</keyword>
<feature type="compositionally biased region" description="Low complexity" evidence="7">
    <location>
        <begin position="76"/>
        <end position="97"/>
    </location>
</feature>
<feature type="region of interest" description="Disordered" evidence="7">
    <location>
        <begin position="45"/>
        <end position="152"/>
    </location>
</feature>
<feature type="binding site" evidence="5">
    <location>
        <position position="592"/>
    </location>
    <ligand>
        <name>FAD</name>
        <dbReference type="ChEBI" id="CHEBI:57692"/>
    </ligand>
</feature>
<evidence type="ECO:0000313" key="10">
    <source>
        <dbReference type="EMBL" id="KAF2671665.1"/>
    </source>
</evidence>
<evidence type="ECO:0000256" key="5">
    <source>
        <dbReference type="PIRSR" id="PIRSR601613-1"/>
    </source>
</evidence>
<keyword evidence="6" id="KW-0285">Flavoprotein</keyword>
<sequence>MVLLRFITGLVLALGVACSEQVEQVDQVQQVDQIQQGERIDQAVDHTCTYPPPNGNGNRKPVKLTKGDTYQCRGGQPQSQNQNQYQQNQWQQNQWQQRPPPPPTATSRRPPATQAPRPKPPSPPPPKQPSPPPPRSTPSARSPLPSAAPEPSRPCHEVIVIGAGLSGLSTANQLSKAGLRVALIEARDRVGGRVYNQRLKNGGVMDMGAEFIGPTQDRMYALAKELGIKLFNTYDDGDNIIHYLKQTRPLPLSVPYSEPQAVQQITDAQAKLNVLAATINVKAPWDSPRAGELDAQTFEEWIHKEASHEAARFLLTIASTTVFSAEPKELSMLYVATYVAGAGNSTHPGRIQRLVTATDGAQQTRAEMGMQHLAVELARKLQSIGVGIALNSPVRKISKPQGQRHYRVETYGPVGGEYCASRVVVAMSPPLAARIHYSPLMPASRVRLTNGMRMAAVGKAIAIYDSPWWRGNNSGQVLSDEGGARATFDNSPNPLPGSTKPAYGALMAFLEADEMRRLDTLSDAALEKEVINDYVKYFGSRAANYSQFVFKRWDHDDWARGGPVALPGMGVLSAHGRALVEPVGGIHWAGTETSDYWIGYMDGAVRSGERVAREVVASFRRNASREVGDGEDEDGVDGGDGDVSEGNDGVDGGEMVAAGGETGIEGDTDADGGEGGTFDEKMRTGPKTKTKVRAKTKRKGKHRT</sequence>
<feature type="compositionally biased region" description="Pro residues" evidence="7">
    <location>
        <begin position="117"/>
        <end position="136"/>
    </location>
</feature>
<feature type="binding site" evidence="5">
    <location>
        <position position="509"/>
    </location>
    <ligand>
        <name>substrate</name>
    </ligand>
</feature>
<dbReference type="PROSITE" id="PS51257">
    <property type="entry name" value="PROKAR_LIPOPROTEIN"/>
    <property type="match status" value="1"/>
</dbReference>
<dbReference type="Gene3D" id="1.10.405.10">
    <property type="entry name" value="Guanine Nucleotide Dissociation Inhibitor, domain 1"/>
    <property type="match status" value="1"/>
</dbReference>
<dbReference type="Gene3D" id="3.50.50.60">
    <property type="entry name" value="FAD/NAD(P)-binding domain"/>
    <property type="match status" value="1"/>
</dbReference>
<protein>
    <recommendedName>
        <fullName evidence="6">Amine oxidase</fullName>
        <ecNumber evidence="6">1.4.3.-</ecNumber>
    </recommendedName>
</protein>
<organism evidence="10 11">
    <name type="scientific">Microthyrium microscopicum</name>
    <dbReference type="NCBI Taxonomy" id="703497"/>
    <lineage>
        <taxon>Eukaryota</taxon>
        <taxon>Fungi</taxon>
        <taxon>Dikarya</taxon>
        <taxon>Ascomycota</taxon>
        <taxon>Pezizomycotina</taxon>
        <taxon>Dothideomycetes</taxon>
        <taxon>Dothideomycetes incertae sedis</taxon>
        <taxon>Microthyriales</taxon>
        <taxon>Microthyriaceae</taxon>
        <taxon>Microthyrium</taxon>
    </lineage>
</organism>
<reference evidence="10" key="1">
    <citation type="journal article" date="2020" name="Stud. Mycol.">
        <title>101 Dothideomycetes genomes: a test case for predicting lifestyles and emergence of pathogens.</title>
        <authorList>
            <person name="Haridas S."/>
            <person name="Albert R."/>
            <person name="Binder M."/>
            <person name="Bloem J."/>
            <person name="Labutti K."/>
            <person name="Salamov A."/>
            <person name="Andreopoulos B."/>
            <person name="Baker S."/>
            <person name="Barry K."/>
            <person name="Bills G."/>
            <person name="Bluhm B."/>
            <person name="Cannon C."/>
            <person name="Castanera R."/>
            <person name="Culley D."/>
            <person name="Daum C."/>
            <person name="Ezra D."/>
            <person name="Gonzalez J."/>
            <person name="Henrissat B."/>
            <person name="Kuo A."/>
            <person name="Liang C."/>
            <person name="Lipzen A."/>
            <person name="Lutzoni F."/>
            <person name="Magnuson J."/>
            <person name="Mondo S."/>
            <person name="Nolan M."/>
            <person name="Ohm R."/>
            <person name="Pangilinan J."/>
            <person name="Park H.-J."/>
            <person name="Ramirez L."/>
            <person name="Alfaro M."/>
            <person name="Sun H."/>
            <person name="Tritt A."/>
            <person name="Yoshinaga Y."/>
            <person name="Zwiers L.-H."/>
            <person name="Turgeon B."/>
            <person name="Goodwin S."/>
            <person name="Spatafora J."/>
            <person name="Crous P."/>
            <person name="Grigoriev I."/>
        </authorList>
    </citation>
    <scope>NUCLEOTIDE SEQUENCE</scope>
    <source>
        <strain evidence="10">CBS 115976</strain>
    </source>
</reference>
<comment type="similarity">
    <text evidence="2 6">Belongs to the flavin monoamine oxidase family.</text>
</comment>
<keyword evidence="11" id="KW-1185">Reference proteome</keyword>
<dbReference type="SUPFAM" id="SSF51905">
    <property type="entry name" value="FAD/NAD(P)-binding domain"/>
    <property type="match status" value="1"/>
</dbReference>
<dbReference type="PANTHER" id="PTHR43563">
    <property type="entry name" value="AMINE OXIDASE"/>
    <property type="match status" value="1"/>
</dbReference>
<feature type="chain" id="PRO_5025417372" description="Amine oxidase" evidence="8">
    <location>
        <begin position="20"/>
        <end position="704"/>
    </location>
</feature>
<dbReference type="Pfam" id="PF01593">
    <property type="entry name" value="Amino_oxidase"/>
    <property type="match status" value="1"/>
</dbReference>
<evidence type="ECO:0000259" key="9">
    <source>
        <dbReference type="Pfam" id="PF01593"/>
    </source>
</evidence>
<dbReference type="Gene3D" id="3.90.660.10">
    <property type="match status" value="1"/>
</dbReference>
<name>A0A6A6UHB0_9PEZI</name>
<feature type="signal peptide" evidence="8">
    <location>
        <begin position="1"/>
        <end position="19"/>
    </location>
</feature>
<dbReference type="EC" id="1.4.3.-" evidence="6"/>
<dbReference type="InterPro" id="IPR050703">
    <property type="entry name" value="Flavin_MAO"/>
</dbReference>
<accession>A0A6A6UHB0</accession>
<feature type="binding site" evidence="5">
    <location>
        <position position="394"/>
    </location>
    <ligand>
        <name>FAD</name>
        <dbReference type="ChEBI" id="CHEBI:57692"/>
    </ligand>
</feature>
<dbReference type="InterPro" id="IPR001613">
    <property type="entry name" value="Flavin_amine_oxidase"/>
</dbReference>
<gene>
    <name evidence="10" type="ORF">BT63DRAFT_177032</name>
</gene>
<dbReference type="InterPro" id="IPR036188">
    <property type="entry name" value="FAD/NAD-bd_sf"/>
</dbReference>
<dbReference type="PRINTS" id="PR00757">
    <property type="entry name" value="AMINEOXDASEF"/>
</dbReference>
<evidence type="ECO:0000256" key="6">
    <source>
        <dbReference type="RuleBase" id="RU362067"/>
    </source>
</evidence>